<feature type="compositionally biased region" description="Polar residues" evidence="1">
    <location>
        <begin position="257"/>
        <end position="274"/>
    </location>
</feature>
<dbReference type="GO" id="GO:0005634">
    <property type="term" value="C:nucleus"/>
    <property type="evidence" value="ECO:0007669"/>
    <property type="project" value="TreeGrafter"/>
</dbReference>
<dbReference type="InterPro" id="IPR005607">
    <property type="entry name" value="BSD_dom"/>
</dbReference>
<dbReference type="SMART" id="SM00751">
    <property type="entry name" value="BSD"/>
    <property type="match status" value="1"/>
</dbReference>
<proteinExistence type="predicted"/>
<evidence type="ECO:0000313" key="3">
    <source>
        <dbReference type="EMBL" id="KER23740.1"/>
    </source>
</evidence>
<protein>
    <recommendedName>
        <fullName evidence="2">BSD domain-containing protein</fullName>
    </recommendedName>
</protein>
<sequence length="367" mass="40715">MGLSSQSERTLKDDKKAPDKKDATEYPTDTSSFPLPAQGDEATHIDGLTALQDGFRSARNWSAQLYKKVLASSETTARAVAEKVKLEEVGANVRQLINQVPLIREFQRSQAEFEAARTSDVGDVQSAVLPWHPDVSGLTDEAMIEKLKMRILALSKQPNTFLLAPPAEAQIADSFSADNVQLAKALLREDPNLESMRYNLVPKRIREDLFWRNYFYRVSVVRQSFQLSAMSGSAVDDAPDFVCIEESSVWNEPELGNQESTDSAPNFSTESNKSTPEKGKKEASGMTRQKCPKKRKSKASPATEPNVKVPPTSVTSTEMTEEEILEAELAREVDEMVLISSKPGEPDELDRELEMELLAELGQENSS</sequence>
<evidence type="ECO:0000256" key="1">
    <source>
        <dbReference type="SAM" id="MobiDB-lite"/>
    </source>
</evidence>
<dbReference type="CTD" id="20322610"/>
<gene>
    <name evidence="3" type="ORF">T265_08431</name>
</gene>
<feature type="compositionally biased region" description="Low complexity" evidence="1">
    <location>
        <begin position="309"/>
        <end position="318"/>
    </location>
</feature>
<reference evidence="3 4" key="1">
    <citation type="submission" date="2013-11" db="EMBL/GenBank/DDBJ databases">
        <title>Opisthorchis viverrini - life in the bile duct.</title>
        <authorList>
            <person name="Young N.D."/>
            <person name="Nagarajan N."/>
            <person name="Lin S.J."/>
            <person name="Korhonen P.K."/>
            <person name="Jex A.R."/>
            <person name="Hall R.S."/>
            <person name="Safavi-Hemami H."/>
            <person name="Kaewkong W."/>
            <person name="Bertrand D."/>
            <person name="Gao S."/>
            <person name="Seet Q."/>
            <person name="Wongkham S."/>
            <person name="Teh B.T."/>
            <person name="Wongkham C."/>
            <person name="Intapan P.M."/>
            <person name="Maleewong W."/>
            <person name="Yang X."/>
            <person name="Hu M."/>
            <person name="Wang Z."/>
            <person name="Hofmann A."/>
            <person name="Sternberg P.W."/>
            <person name="Tan P."/>
            <person name="Wang J."/>
            <person name="Gasser R.B."/>
        </authorList>
    </citation>
    <scope>NUCLEOTIDE SEQUENCE [LARGE SCALE GENOMIC DNA]</scope>
</reference>
<feature type="region of interest" description="Disordered" evidence="1">
    <location>
        <begin position="1"/>
        <end position="39"/>
    </location>
</feature>
<feature type="region of interest" description="Disordered" evidence="1">
    <location>
        <begin position="252"/>
        <end position="321"/>
    </location>
</feature>
<dbReference type="Gene3D" id="1.10.3970.10">
    <property type="entry name" value="BSD domain"/>
    <property type="match status" value="1"/>
</dbReference>
<dbReference type="KEGG" id="ovi:T265_08431"/>
<dbReference type="RefSeq" id="XP_009172496.1">
    <property type="nucleotide sequence ID" value="XM_009174232.1"/>
</dbReference>
<dbReference type="GO" id="GO:0048172">
    <property type="term" value="P:regulation of short-term neuronal synaptic plasticity"/>
    <property type="evidence" value="ECO:0007669"/>
    <property type="project" value="TreeGrafter"/>
</dbReference>
<dbReference type="PANTHER" id="PTHR16019:SF6">
    <property type="entry name" value="SYNAPSE-ASSOCIATED PROTEIN 1"/>
    <property type="match status" value="1"/>
</dbReference>
<dbReference type="InterPro" id="IPR051494">
    <property type="entry name" value="BSD_domain-containing"/>
</dbReference>
<dbReference type="SUPFAM" id="SSF140383">
    <property type="entry name" value="BSD domain-like"/>
    <property type="match status" value="1"/>
</dbReference>
<evidence type="ECO:0000313" key="4">
    <source>
        <dbReference type="Proteomes" id="UP000054324"/>
    </source>
</evidence>
<dbReference type="Proteomes" id="UP000054324">
    <property type="component" value="Unassembled WGS sequence"/>
</dbReference>
<dbReference type="InterPro" id="IPR035925">
    <property type="entry name" value="BSD_dom_sf"/>
</dbReference>
<dbReference type="EMBL" id="KL596837">
    <property type="protein sequence ID" value="KER23740.1"/>
    <property type="molecule type" value="Genomic_DNA"/>
</dbReference>
<dbReference type="OrthoDB" id="47923at2759"/>
<feature type="compositionally biased region" description="Basic and acidic residues" evidence="1">
    <location>
        <begin position="9"/>
        <end position="24"/>
    </location>
</feature>
<keyword evidence="4" id="KW-1185">Reference proteome</keyword>
<dbReference type="PANTHER" id="PTHR16019">
    <property type="entry name" value="SYNAPSE-ASSOCIATED PROTEIN"/>
    <property type="match status" value="1"/>
</dbReference>
<dbReference type="GO" id="GO:0005794">
    <property type="term" value="C:Golgi apparatus"/>
    <property type="evidence" value="ECO:0007669"/>
    <property type="project" value="TreeGrafter"/>
</dbReference>
<accession>A0A074ZK62</accession>
<dbReference type="AlphaFoldDB" id="A0A074ZK62"/>
<dbReference type="PROSITE" id="PS50858">
    <property type="entry name" value="BSD"/>
    <property type="match status" value="1"/>
</dbReference>
<feature type="domain" description="BSD" evidence="2">
    <location>
        <begin position="169"/>
        <end position="222"/>
    </location>
</feature>
<dbReference type="GeneID" id="20322610"/>
<evidence type="ECO:0000259" key="2">
    <source>
        <dbReference type="PROSITE" id="PS50858"/>
    </source>
</evidence>
<name>A0A074ZK62_OPIVI</name>
<dbReference type="Pfam" id="PF03909">
    <property type="entry name" value="BSD"/>
    <property type="match status" value="1"/>
</dbReference>
<organism evidence="3 4">
    <name type="scientific">Opisthorchis viverrini</name>
    <name type="common">Southeast Asian liver fluke</name>
    <dbReference type="NCBI Taxonomy" id="6198"/>
    <lineage>
        <taxon>Eukaryota</taxon>
        <taxon>Metazoa</taxon>
        <taxon>Spiralia</taxon>
        <taxon>Lophotrochozoa</taxon>
        <taxon>Platyhelminthes</taxon>
        <taxon>Trematoda</taxon>
        <taxon>Digenea</taxon>
        <taxon>Opisthorchiida</taxon>
        <taxon>Opisthorchiata</taxon>
        <taxon>Opisthorchiidae</taxon>
        <taxon>Opisthorchis</taxon>
    </lineage>
</organism>
<dbReference type="GO" id="GO:0038203">
    <property type="term" value="P:TORC2 signaling"/>
    <property type="evidence" value="ECO:0007669"/>
    <property type="project" value="TreeGrafter"/>
</dbReference>